<reference evidence="2 3" key="1">
    <citation type="submission" date="2024-01" db="EMBL/GenBank/DDBJ databases">
        <title>Genome assemblies of Stephania.</title>
        <authorList>
            <person name="Yang L."/>
        </authorList>
    </citation>
    <scope>NUCLEOTIDE SEQUENCE [LARGE SCALE GENOMIC DNA]</scope>
    <source>
        <strain evidence="2">QJT</strain>
        <tissue evidence="2">Leaf</tissue>
    </source>
</reference>
<protein>
    <recommendedName>
        <fullName evidence="1">WIYLD domain-containing protein</fullName>
    </recommendedName>
</protein>
<dbReference type="EMBL" id="JBBNAE010000005">
    <property type="protein sequence ID" value="KAK9124464.1"/>
    <property type="molecule type" value="Genomic_DNA"/>
</dbReference>
<dbReference type="Proteomes" id="UP001417504">
    <property type="component" value="Unassembled WGS sequence"/>
</dbReference>
<dbReference type="InterPro" id="IPR043017">
    <property type="entry name" value="WIYLD_dom_sf"/>
</dbReference>
<comment type="caution">
    <text evidence="2">The sequence shown here is derived from an EMBL/GenBank/DDBJ whole genome shotgun (WGS) entry which is preliminary data.</text>
</comment>
<keyword evidence="3" id="KW-1185">Reference proteome</keyword>
<organism evidence="2 3">
    <name type="scientific">Stephania japonica</name>
    <dbReference type="NCBI Taxonomy" id="461633"/>
    <lineage>
        <taxon>Eukaryota</taxon>
        <taxon>Viridiplantae</taxon>
        <taxon>Streptophyta</taxon>
        <taxon>Embryophyta</taxon>
        <taxon>Tracheophyta</taxon>
        <taxon>Spermatophyta</taxon>
        <taxon>Magnoliopsida</taxon>
        <taxon>Ranunculales</taxon>
        <taxon>Menispermaceae</taxon>
        <taxon>Menispermoideae</taxon>
        <taxon>Cissampelideae</taxon>
        <taxon>Stephania</taxon>
    </lineage>
</organism>
<evidence type="ECO:0000313" key="2">
    <source>
        <dbReference type="EMBL" id="KAK9124464.1"/>
    </source>
</evidence>
<dbReference type="Pfam" id="PF10440">
    <property type="entry name" value="WIYLD"/>
    <property type="match status" value="1"/>
</dbReference>
<dbReference type="PANTHER" id="PTHR34271:SF1">
    <property type="entry name" value="NUCLEOLAR HISTONE METHYLTRANSFERASE-RELATED PROTEIN"/>
    <property type="match status" value="1"/>
</dbReference>
<name>A0AAP0NZM1_9MAGN</name>
<evidence type="ECO:0000259" key="1">
    <source>
        <dbReference type="Pfam" id="PF10440"/>
    </source>
</evidence>
<proteinExistence type="predicted"/>
<dbReference type="Gene3D" id="1.10.8.850">
    <property type="entry name" value="Histone-lysine N methyltransferase , C-terminal domain-like"/>
    <property type="match status" value="1"/>
</dbReference>
<sequence length="235" mass="25681">MARGRARKAGLTRMDAAIDALTPLGFSKKLISSTVKALLKVYDDDSGWVFIEEASYKLLIDTILEEQETDAATKGDGQEVLDAAESSAVVELHSIDHKEGDIACYDSETVPELGGASDTVPELGEVTPDHASGTVPAVLGDNLNEVMGDEPYEEIGGTDYNKVLSLTEQRKFSWKDISCLEHEKRKPCYGWISSEFSEDDEDDILTLDSDGEPVYPVKVVNGGHRSRWDVKPGDL</sequence>
<accession>A0AAP0NZM1</accession>
<evidence type="ECO:0000313" key="3">
    <source>
        <dbReference type="Proteomes" id="UP001417504"/>
    </source>
</evidence>
<gene>
    <name evidence="2" type="ORF">Sjap_014066</name>
</gene>
<feature type="domain" description="WIYLD" evidence="1">
    <location>
        <begin position="8"/>
        <end position="68"/>
    </location>
</feature>
<dbReference type="AlphaFoldDB" id="A0AAP0NZM1"/>
<dbReference type="InterPro" id="IPR018848">
    <property type="entry name" value="WIYLD_domain"/>
</dbReference>
<dbReference type="PANTHER" id="PTHR34271">
    <property type="entry name" value="NUCLEOLAR HISTONE METHYLTRANSFERASE-RELATED PROTEIN"/>
    <property type="match status" value="1"/>
</dbReference>